<feature type="chain" id="PRO_5004958376" description="DUF1028 domain-containing protein" evidence="1">
    <location>
        <begin position="26"/>
        <end position="282"/>
    </location>
</feature>
<dbReference type="SUPFAM" id="SSF56235">
    <property type="entry name" value="N-terminal nucleophile aminohydrolases (Ntn hydrolases)"/>
    <property type="match status" value="1"/>
</dbReference>
<reference evidence="2 3" key="1">
    <citation type="journal article" date="2014" name="Front. Genet.">
        <title>Genome and metabolic network of "Candidatus Phaeomarinobacter ectocarpi" Ec32, a new candidate genus of Alphaproteobacteria frequently associated with brown algae.</title>
        <authorList>
            <person name="Dittami S.M."/>
            <person name="Barbeyron T."/>
            <person name="Boyen C."/>
            <person name="Cambefort J."/>
            <person name="Collet G."/>
            <person name="Delage L."/>
            <person name="Gobet A."/>
            <person name="Groisillier A."/>
            <person name="Leblanc C."/>
            <person name="Michel G."/>
            <person name="Scornet D."/>
            <person name="Siegel A."/>
            <person name="Tapia J.E."/>
            <person name="Tonon T."/>
        </authorList>
    </citation>
    <scope>NUCLEOTIDE SEQUENCE [LARGE SCALE GENOMIC DNA]</scope>
    <source>
        <strain evidence="2 3">Ec32</strain>
    </source>
</reference>
<dbReference type="KEGG" id="pect:BN1012_Phect587"/>
<evidence type="ECO:0000256" key="1">
    <source>
        <dbReference type="SAM" id="SignalP"/>
    </source>
</evidence>
<accession>X5MLY9</accession>
<dbReference type="AlphaFoldDB" id="X5MLY9"/>
<name>X5MLY9_9HYPH</name>
<organism evidence="2 3">
    <name type="scientific">Candidatus Phaeomarinibacter ectocarpi</name>
    <dbReference type="NCBI Taxonomy" id="1458461"/>
    <lineage>
        <taxon>Bacteria</taxon>
        <taxon>Pseudomonadati</taxon>
        <taxon>Pseudomonadota</taxon>
        <taxon>Alphaproteobacteria</taxon>
        <taxon>Hyphomicrobiales</taxon>
        <taxon>Parvibaculaceae</taxon>
        <taxon>Candidatus Phaeomarinibacter</taxon>
    </lineage>
</organism>
<proteinExistence type="predicted"/>
<sequence length="282" mass="29159">MMSCLRQVALLAASVFCLGAPAAHATWSIVAVDPQTGEVGLAAASCSIGVPHIAALVPGKGAIVSQAATSFTGREKARELVMQGVDATRVLAVLEDPELYAGWLTIDFPYLQYGVATLAAGEDSPVATGFVTGGSTPDWSGGVAGDTYAAQGNTLRSAAVIDATARAFDLATQDKSCPVPLAQRLLLALEAGRDAGGDVRCPVEAPALAAILMVARPGDDPDAPTINEIAPQTFSVVREAVHLVVPYYPDPDKPEPVAELRARYDAMTQADAMTPEDMCAVP</sequence>
<dbReference type="HOGENOM" id="CLU_1037293_0_0_5"/>
<gene>
    <name evidence="2" type="ORF">BN1012_Phect587</name>
</gene>
<dbReference type="Proteomes" id="UP000032160">
    <property type="component" value="Chromosome I"/>
</dbReference>
<protein>
    <recommendedName>
        <fullName evidence="4">DUF1028 domain-containing protein</fullName>
    </recommendedName>
</protein>
<dbReference type="InterPro" id="IPR029055">
    <property type="entry name" value="Ntn_hydrolases_N"/>
</dbReference>
<dbReference type="PANTHER" id="PTHR39328:SF1">
    <property type="entry name" value="BLL2871 PROTEIN"/>
    <property type="match status" value="1"/>
</dbReference>
<dbReference type="PANTHER" id="PTHR39328">
    <property type="entry name" value="BLL2871 PROTEIN"/>
    <property type="match status" value="1"/>
</dbReference>
<dbReference type="InterPro" id="IPR010430">
    <property type="entry name" value="DUF1028"/>
</dbReference>
<dbReference type="Pfam" id="PF06267">
    <property type="entry name" value="DUF1028"/>
    <property type="match status" value="1"/>
</dbReference>
<dbReference type="EMBL" id="HG966617">
    <property type="protein sequence ID" value="CDO58801.1"/>
    <property type="molecule type" value="Genomic_DNA"/>
</dbReference>
<dbReference type="OrthoDB" id="9790012at2"/>
<evidence type="ECO:0008006" key="4">
    <source>
        <dbReference type="Google" id="ProtNLM"/>
    </source>
</evidence>
<keyword evidence="3" id="KW-1185">Reference proteome</keyword>
<keyword evidence="1" id="KW-0732">Signal</keyword>
<evidence type="ECO:0000313" key="3">
    <source>
        <dbReference type="Proteomes" id="UP000032160"/>
    </source>
</evidence>
<dbReference type="Gene3D" id="3.60.20.10">
    <property type="entry name" value="Glutamine Phosphoribosylpyrophosphate, subunit 1, domain 1"/>
    <property type="match status" value="1"/>
</dbReference>
<dbReference type="RefSeq" id="WP_081826346.1">
    <property type="nucleotide sequence ID" value="NZ_HG966617.1"/>
</dbReference>
<evidence type="ECO:0000313" key="2">
    <source>
        <dbReference type="EMBL" id="CDO58801.1"/>
    </source>
</evidence>
<feature type="signal peptide" evidence="1">
    <location>
        <begin position="1"/>
        <end position="25"/>
    </location>
</feature>